<dbReference type="PANTHER" id="PTHR13932:SF5">
    <property type="entry name" value="RADICAL S-ADENOSYL METHIONINE DOMAIN-CONTAINING PROTEIN 1, MITOCHONDRIAL"/>
    <property type="match status" value="1"/>
</dbReference>
<keyword evidence="9 10" id="KW-0143">Chaperone</keyword>
<accession>A0A6P1NF39</accession>
<protein>
    <recommendedName>
        <fullName evidence="3 10">Heme chaperone HemW</fullName>
    </recommendedName>
</protein>
<organism evidence="12 13">
    <name type="scientific">Aristophania vespae</name>
    <dbReference type="NCBI Taxonomy" id="2697033"/>
    <lineage>
        <taxon>Bacteria</taxon>
        <taxon>Pseudomonadati</taxon>
        <taxon>Pseudomonadota</taxon>
        <taxon>Alphaproteobacteria</taxon>
        <taxon>Acetobacterales</taxon>
        <taxon>Acetobacteraceae</taxon>
        <taxon>Aristophania</taxon>
    </lineage>
</organism>
<dbReference type="PROSITE" id="PS51918">
    <property type="entry name" value="RADICAL_SAM"/>
    <property type="match status" value="1"/>
</dbReference>
<comment type="cofactor">
    <cofactor evidence="1">
        <name>[4Fe-4S] cluster</name>
        <dbReference type="ChEBI" id="CHEBI:49883"/>
    </cofactor>
</comment>
<dbReference type="GO" id="GO:0046872">
    <property type="term" value="F:metal ion binding"/>
    <property type="evidence" value="ECO:0007669"/>
    <property type="project" value="UniProtKB-UniRule"/>
</dbReference>
<dbReference type="InterPro" id="IPR058240">
    <property type="entry name" value="rSAM_sf"/>
</dbReference>
<dbReference type="InterPro" id="IPR034505">
    <property type="entry name" value="Coproporphyrinogen-III_oxidase"/>
</dbReference>
<sequence length="387" mass="44190">MSQSLALYIHWPFCLAKCPYCDFNSHVREKIDQKRFAHALLRELTQEAERLNKDGKRVLGSIFFGGGTPSLMEPQTVASLIDTARQVFSFENDQLEITLEANPTSVEIEKFKEFRQAGINRVSLGIQSLREEALQALGRQHSVKQAREALELARKLFPRISFDLIYARPHQTLTDWRSELREALDMAADHLSLYQLTIEPGTNYEALYRQGKITLPSDELAADLYKLTEEEAASFGLYAYEVSNYAKIGSESRHNLAYWHYKNYLGIGPGAHSRLTLNHQHYATRRHRAPEPWAALVEQKGTGTKEELLLSIQDQAREALLMGLRLKEGISVSRFEQQIGKKLTDCLDASTLQACLEENYLIFDQKHLRTTAEGRLRLELILARLVL</sequence>
<dbReference type="Pfam" id="PF06969">
    <property type="entry name" value="HemN_C"/>
    <property type="match status" value="1"/>
</dbReference>
<keyword evidence="8 10" id="KW-0411">Iron-sulfur</keyword>
<feature type="domain" description="Radical SAM core" evidence="11">
    <location>
        <begin position="1"/>
        <end position="238"/>
    </location>
</feature>
<dbReference type="Pfam" id="PF04055">
    <property type="entry name" value="Radical_SAM"/>
    <property type="match status" value="1"/>
</dbReference>
<dbReference type="InterPro" id="IPR006638">
    <property type="entry name" value="Elp3/MiaA/NifB-like_rSAM"/>
</dbReference>
<keyword evidence="5 10" id="KW-0949">S-adenosyl-L-methionine</keyword>
<evidence type="ECO:0000256" key="9">
    <source>
        <dbReference type="ARBA" id="ARBA00023186"/>
    </source>
</evidence>
<keyword evidence="10" id="KW-0004">4Fe-4S</keyword>
<dbReference type="GO" id="GO:0006779">
    <property type="term" value="P:porphyrin-containing compound biosynthetic process"/>
    <property type="evidence" value="ECO:0007669"/>
    <property type="project" value="InterPro"/>
</dbReference>
<evidence type="ECO:0000256" key="5">
    <source>
        <dbReference type="ARBA" id="ARBA00022691"/>
    </source>
</evidence>
<keyword evidence="6 10" id="KW-0479">Metal-binding</keyword>
<dbReference type="InterPro" id="IPR013785">
    <property type="entry name" value="Aldolase_TIM"/>
</dbReference>
<dbReference type="Proteomes" id="UP000463975">
    <property type="component" value="Chromosome"/>
</dbReference>
<evidence type="ECO:0000256" key="6">
    <source>
        <dbReference type="ARBA" id="ARBA00022723"/>
    </source>
</evidence>
<dbReference type="NCBIfam" id="TIGR00539">
    <property type="entry name" value="hemN_rel"/>
    <property type="match status" value="1"/>
</dbReference>
<keyword evidence="4 10" id="KW-0349">Heme</keyword>
<dbReference type="GO" id="GO:0005737">
    <property type="term" value="C:cytoplasm"/>
    <property type="evidence" value="ECO:0007669"/>
    <property type="project" value="UniProtKB-SubCell"/>
</dbReference>
<dbReference type="SFLD" id="SFLDF00562">
    <property type="entry name" value="HemN-like__clustered_with_heat"/>
    <property type="match status" value="1"/>
</dbReference>
<dbReference type="SUPFAM" id="SSF102114">
    <property type="entry name" value="Radical SAM enzymes"/>
    <property type="match status" value="1"/>
</dbReference>
<dbReference type="AlphaFoldDB" id="A0A6P1NF39"/>
<comment type="subcellular location">
    <subcellularLocation>
        <location evidence="10">Cytoplasm</location>
    </subcellularLocation>
</comment>
<dbReference type="GO" id="GO:0004109">
    <property type="term" value="F:coproporphyrinogen oxidase activity"/>
    <property type="evidence" value="ECO:0007669"/>
    <property type="project" value="InterPro"/>
</dbReference>
<dbReference type="InterPro" id="IPR010723">
    <property type="entry name" value="HemN_C"/>
</dbReference>
<comment type="similarity">
    <text evidence="2">Belongs to the anaerobic coproporphyrinogen-III oxidase family. HemW subfamily.</text>
</comment>
<dbReference type="SFLD" id="SFLDS00029">
    <property type="entry name" value="Radical_SAM"/>
    <property type="match status" value="1"/>
</dbReference>
<dbReference type="SFLD" id="SFLDG01065">
    <property type="entry name" value="anaerobic_coproporphyrinogen-I"/>
    <property type="match status" value="1"/>
</dbReference>
<keyword evidence="13" id="KW-1185">Reference proteome</keyword>
<dbReference type="CDD" id="cd01335">
    <property type="entry name" value="Radical_SAM"/>
    <property type="match status" value="1"/>
</dbReference>
<dbReference type="GO" id="GO:0051539">
    <property type="term" value="F:4 iron, 4 sulfur cluster binding"/>
    <property type="evidence" value="ECO:0007669"/>
    <property type="project" value="UniProtKB-UniRule"/>
</dbReference>
<gene>
    <name evidence="12" type="ORF">GT348_01770</name>
</gene>
<evidence type="ECO:0000256" key="10">
    <source>
        <dbReference type="RuleBase" id="RU364116"/>
    </source>
</evidence>
<dbReference type="SMART" id="SM00729">
    <property type="entry name" value="Elp3"/>
    <property type="match status" value="1"/>
</dbReference>
<evidence type="ECO:0000259" key="11">
    <source>
        <dbReference type="PROSITE" id="PS51918"/>
    </source>
</evidence>
<evidence type="ECO:0000313" key="12">
    <source>
        <dbReference type="EMBL" id="QHI95180.1"/>
    </source>
</evidence>
<keyword evidence="7 10" id="KW-0408">Iron</keyword>
<dbReference type="RefSeq" id="WP_160618258.1">
    <property type="nucleotide sequence ID" value="NZ_CP047652.1"/>
</dbReference>
<comment type="function">
    <text evidence="10">Probably acts as a heme chaperone, transferring heme to an unknown acceptor. Binds one molecule of heme per monomer, possibly covalently. Binds 1 [4Fe-4S] cluster. The cluster is coordinated with 3 cysteines and an exchangeable S-adenosyl-L-methionine.</text>
</comment>
<evidence type="ECO:0000256" key="3">
    <source>
        <dbReference type="ARBA" id="ARBA00017228"/>
    </source>
</evidence>
<keyword evidence="10" id="KW-0963">Cytoplasm</keyword>
<dbReference type="EMBL" id="CP047652">
    <property type="protein sequence ID" value="QHI95180.1"/>
    <property type="molecule type" value="Genomic_DNA"/>
</dbReference>
<evidence type="ECO:0000256" key="4">
    <source>
        <dbReference type="ARBA" id="ARBA00022617"/>
    </source>
</evidence>
<proteinExistence type="inferred from homology"/>
<dbReference type="InterPro" id="IPR007197">
    <property type="entry name" value="rSAM"/>
</dbReference>
<dbReference type="KEGG" id="bomb:GT348_01770"/>
<evidence type="ECO:0000256" key="1">
    <source>
        <dbReference type="ARBA" id="ARBA00001966"/>
    </source>
</evidence>
<dbReference type="PANTHER" id="PTHR13932">
    <property type="entry name" value="COPROPORPHYRINIGEN III OXIDASE"/>
    <property type="match status" value="1"/>
</dbReference>
<name>A0A6P1NF39_9PROT</name>
<reference evidence="12 13" key="1">
    <citation type="submission" date="2020-01" db="EMBL/GenBank/DDBJ databases">
        <title>Genome sequencing of strain KACC 21507.</title>
        <authorList>
            <person name="Heo J."/>
            <person name="Kim S.-J."/>
            <person name="Kim J.-S."/>
            <person name="Hong S.-B."/>
            <person name="Kwon S.-W."/>
        </authorList>
    </citation>
    <scope>NUCLEOTIDE SEQUENCE [LARGE SCALE GENOMIC DNA]</scope>
    <source>
        <strain evidence="12 13">KACC 21507</strain>
    </source>
</reference>
<evidence type="ECO:0000313" key="13">
    <source>
        <dbReference type="Proteomes" id="UP000463975"/>
    </source>
</evidence>
<evidence type="ECO:0000256" key="2">
    <source>
        <dbReference type="ARBA" id="ARBA00006100"/>
    </source>
</evidence>
<dbReference type="SFLD" id="SFLDF00288">
    <property type="entry name" value="HemN-like__clustered_with_nucl"/>
    <property type="match status" value="1"/>
</dbReference>
<dbReference type="Gene3D" id="3.20.20.70">
    <property type="entry name" value="Aldolase class I"/>
    <property type="match status" value="1"/>
</dbReference>
<evidence type="ECO:0000256" key="8">
    <source>
        <dbReference type="ARBA" id="ARBA00023014"/>
    </source>
</evidence>
<dbReference type="InterPro" id="IPR004559">
    <property type="entry name" value="HemW-like"/>
</dbReference>
<evidence type="ECO:0000256" key="7">
    <source>
        <dbReference type="ARBA" id="ARBA00023004"/>
    </source>
</evidence>